<comment type="caution">
    <text evidence="1">The sequence shown here is derived from an EMBL/GenBank/DDBJ whole genome shotgun (WGS) entry which is preliminary data.</text>
</comment>
<proteinExistence type="predicted"/>
<gene>
    <name evidence="1" type="ORF">LKMONMHP_3551</name>
</gene>
<dbReference type="EMBL" id="BPQV01000011">
    <property type="protein sequence ID" value="GJE28678.1"/>
    <property type="molecule type" value="Genomic_DNA"/>
</dbReference>
<sequence>MVPSYQRALIVGAGPGLSGSLARLFSAEGMRVGLAARNVGKLDDLARETGAAAQACDATDPAEVEALFARMEPFLGGAPDVVVYNASDRLRGPVADLDPEAVAQALMVSAYGGFLVTQAAARRMLPHRHGAILLTGASASVKGFAGSAPFAMGKFALRGLGQSLARELQPKGIHVAHVVIDGAIRSAARLEPEDAPNSTLDPDAIAKTYLGLLRQDRSAWATEIAVRPWVERF</sequence>
<dbReference type="PANTHER" id="PTHR43431:SF7">
    <property type="entry name" value="OXIDOREDUCTASE, SHORT CHAIN DEHYDROGENASE_REDUCTASE FAMILY (AFU_ORTHOLOGUE AFUA_5G14000)"/>
    <property type="match status" value="1"/>
</dbReference>
<protein>
    <submittedName>
        <fullName evidence="1">Oxidoreductase</fullName>
    </submittedName>
</protein>
<reference evidence="1" key="1">
    <citation type="journal article" date="2021" name="Front. Microbiol.">
        <title>Comprehensive Comparative Genomics and Phenotyping of Methylobacterium Species.</title>
        <authorList>
            <person name="Alessa O."/>
            <person name="Ogura Y."/>
            <person name="Fujitani Y."/>
            <person name="Takami H."/>
            <person name="Hayashi T."/>
            <person name="Sahin N."/>
            <person name="Tani A."/>
        </authorList>
    </citation>
    <scope>NUCLEOTIDE SEQUENCE</scope>
    <source>
        <strain evidence="1">NBRC 15689</strain>
    </source>
</reference>
<dbReference type="RefSeq" id="WP_238312620.1">
    <property type="nucleotide sequence ID" value="NZ_BPQV01000011.1"/>
</dbReference>
<dbReference type="Proteomes" id="UP001055156">
    <property type="component" value="Unassembled WGS sequence"/>
</dbReference>
<organism evidence="1 2">
    <name type="scientific">Methylobacterium organophilum</name>
    <dbReference type="NCBI Taxonomy" id="410"/>
    <lineage>
        <taxon>Bacteria</taxon>
        <taxon>Pseudomonadati</taxon>
        <taxon>Pseudomonadota</taxon>
        <taxon>Alphaproteobacteria</taxon>
        <taxon>Hyphomicrobiales</taxon>
        <taxon>Methylobacteriaceae</taxon>
        <taxon>Methylobacterium</taxon>
    </lineage>
</organism>
<evidence type="ECO:0000313" key="2">
    <source>
        <dbReference type="Proteomes" id="UP001055156"/>
    </source>
</evidence>
<dbReference type="InterPro" id="IPR036291">
    <property type="entry name" value="NAD(P)-bd_dom_sf"/>
</dbReference>
<evidence type="ECO:0000313" key="1">
    <source>
        <dbReference type="EMBL" id="GJE28678.1"/>
    </source>
</evidence>
<reference evidence="1" key="2">
    <citation type="submission" date="2021-08" db="EMBL/GenBank/DDBJ databases">
        <authorList>
            <person name="Tani A."/>
            <person name="Ola A."/>
            <person name="Ogura Y."/>
            <person name="Katsura K."/>
            <person name="Hayashi T."/>
        </authorList>
    </citation>
    <scope>NUCLEOTIDE SEQUENCE</scope>
    <source>
        <strain evidence="1">NBRC 15689</strain>
    </source>
</reference>
<dbReference type="Gene3D" id="3.40.50.720">
    <property type="entry name" value="NAD(P)-binding Rossmann-like Domain"/>
    <property type="match status" value="1"/>
</dbReference>
<dbReference type="SUPFAM" id="SSF51735">
    <property type="entry name" value="NAD(P)-binding Rossmann-fold domains"/>
    <property type="match status" value="1"/>
</dbReference>
<accession>A0ABQ4TBI9</accession>
<dbReference type="PRINTS" id="PR00081">
    <property type="entry name" value="GDHRDH"/>
</dbReference>
<dbReference type="Pfam" id="PF00106">
    <property type="entry name" value="adh_short"/>
    <property type="match status" value="1"/>
</dbReference>
<name>A0ABQ4TBI9_METOR</name>
<keyword evidence="2" id="KW-1185">Reference proteome</keyword>
<dbReference type="InterPro" id="IPR002347">
    <property type="entry name" value="SDR_fam"/>
</dbReference>
<dbReference type="PANTHER" id="PTHR43431">
    <property type="entry name" value="OXIDOREDUCTASE, SHORT CHAIN DEHYDROGENASE/REDUCTASE FAMILY (AFU_ORTHOLOGUE AFUA_5G14000)"/>
    <property type="match status" value="1"/>
</dbReference>